<dbReference type="Proteomes" id="UP001314229">
    <property type="component" value="Unassembled WGS sequence"/>
</dbReference>
<keyword evidence="2" id="KW-1185">Reference proteome</keyword>
<evidence type="ECO:0000313" key="2">
    <source>
        <dbReference type="Proteomes" id="UP001314229"/>
    </source>
</evidence>
<evidence type="ECO:0000313" key="1">
    <source>
        <dbReference type="EMBL" id="CAK6975593.1"/>
    </source>
</evidence>
<reference evidence="1 2" key="1">
    <citation type="submission" date="2024-01" db="EMBL/GenBank/DDBJ databases">
        <authorList>
            <person name="Alioto T."/>
            <person name="Alioto T."/>
            <person name="Gomez Garrido J."/>
        </authorList>
    </citation>
    <scope>NUCLEOTIDE SEQUENCE [LARGE SCALE GENOMIC DNA]</scope>
</reference>
<name>A0AAV1PV80_SCOSC</name>
<dbReference type="EMBL" id="CAWUFR010000307">
    <property type="protein sequence ID" value="CAK6975593.1"/>
    <property type="molecule type" value="Genomic_DNA"/>
</dbReference>
<protein>
    <submittedName>
        <fullName evidence="1">Uncharacterized protein</fullName>
    </submittedName>
</protein>
<sequence>LVINARSARSLEIRPRPLPVKIMQSRLYQKHGGKGRAEYWGDSLNAYGRNEILSPIKQHNQLLHPCRTPHGWRGKTEGMI</sequence>
<feature type="non-terminal residue" evidence="1">
    <location>
        <position position="1"/>
    </location>
</feature>
<comment type="caution">
    <text evidence="1">The sequence shown here is derived from an EMBL/GenBank/DDBJ whole genome shotgun (WGS) entry which is preliminary data.</text>
</comment>
<dbReference type="AlphaFoldDB" id="A0AAV1PV80"/>
<accession>A0AAV1PV80</accession>
<organism evidence="1 2">
    <name type="scientific">Scomber scombrus</name>
    <name type="common">Atlantic mackerel</name>
    <name type="synonym">Scomber vernalis</name>
    <dbReference type="NCBI Taxonomy" id="13677"/>
    <lineage>
        <taxon>Eukaryota</taxon>
        <taxon>Metazoa</taxon>
        <taxon>Chordata</taxon>
        <taxon>Craniata</taxon>
        <taxon>Vertebrata</taxon>
        <taxon>Euteleostomi</taxon>
        <taxon>Actinopterygii</taxon>
        <taxon>Neopterygii</taxon>
        <taxon>Teleostei</taxon>
        <taxon>Neoteleostei</taxon>
        <taxon>Acanthomorphata</taxon>
        <taxon>Pelagiaria</taxon>
        <taxon>Scombriformes</taxon>
        <taxon>Scombridae</taxon>
        <taxon>Scomber</taxon>
    </lineage>
</organism>
<proteinExistence type="predicted"/>
<gene>
    <name evidence="1" type="ORF">FSCOSCO3_A019671</name>
</gene>